<dbReference type="AlphaFoldDB" id="A0A5B2TNN9"/>
<name>A0A5B2TNN9_9FLAO</name>
<dbReference type="RefSeq" id="WP_154920855.1">
    <property type="nucleotide sequence ID" value="NZ_VUOE01000004.1"/>
</dbReference>
<reference evidence="1 2" key="1">
    <citation type="submission" date="2019-09" db="EMBL/GenBank/DDBJ databases">
        <authorList>
            <person name="Khan S.A."/>
            <person name="Jeon C.O."/>
            <person name="Chun B.H."/>
            <person name="Jeong S.E."/>
        </authorList>
    </citation>
    <scope>NUCLEOTIDE SEQUENCE [LARGE SCALE GENOMIC DNA]</scope>
    <source>
        <strain evidence="1 2">KCTC 42508</strain>
    </source>
</reference>
<sequence length="109" mass="12445">MLAQDSLFGMLGQNPFFLRKRNPRRKRRGFCVLECVVSKLAKAFGSEDWGSKACVGFMSAQDSLFGSLGQNPFFLSKRNPQGKHWGFLYNVHYHIVEKRIESTEKASRA</sequence>
<dbReference type="Proteomes" id="UP000323188">
    <property type="component" value="Unassembled WGS sequence"/>
</dbReference>
<protein>
    <submittedName>
        <fullName evidence="1">Uncharacterized protein</fullName>
    </submittedName>
</protein>
<dbReference type="EMBL" id="VUOE01000004">
    <property type="protein sequence ID" value="KAA2215595.1"/>
    <property type="molecule type" value="Genomic_DNA"/>
</dbReference>
<proteinExistence type="predicted"/>
<gene>
    <name evidence="1" type="ORF">F0361_18355</name>
</gene>
<comment type="caution">
    <text evidence="1">The sequence shown here is derived from an EMBL/GenBank/DDBJ whole genome shotgun (WGS) entry which is preliminary data.</text>
</comment>
<evidence type="ECO:0000313" key="1">
    <source>
        <dbReference type="EMBL" id="KAA2215595.1"/>
    </source>
</evidence>
<organism evidence="1 2">
    <name type="scientific">Maribacter flavus</name>
    <dbReference type="NCBI Taxonomy" id="1658664"/>
    <lineage>
        <taxon>Bacteria</taxon>
        <taxon>Pseudomonadati</taxon>
        <taxon>Bacteroidota</taxon>
        <taxon>Flavobacteriia</taxon>
        <taxon>Flavobacteriales</taxon>
        <taxon>Flavobacteriaceae</taxon>
        <taxon>Maribacter</taxon>
    </lineage>
</organism>
<accession>A0A5B2TNN9</accession>
<evidence type="ECO:0000313" key="2">
    <source>
        <dbReference type="Proteomes" id="UP000323188"/>
    </source>
</evidence>